<name>B0C402_ACAM1</name>
<dbReference type="EMBL" id="CP000828">
    <property type="protein sequence ID" value="ABW26262.1"/>
    <property type="molecule type" value="Genomic_DNA"/>
</dbReference>
<reference evidence="1 2" key="1">
    <citation type="journal article" date="2008" name="Proc. Natl. Acad. Sci. U.S.A.">
        <title>Niche adaptation and genome expansion in the chlorophyll d-producing cyanobacterium Acaryochloris marina.</title>
        <authorList>
            <person name="Swingley W.D."/>
            <person name="Chen M."/>
            <person name="Cheung P.C."/>
            <person name="Conrad A.L."/>
            <person name="Dejesa L.C."/>
            <person name="Hao J."/>
            <person name="Honchak B.M."/>
            <person name="Karbach L.E."/>
            <person name="Kurdoglu A."/>
            <person name="Lahiri S."/>
            <person name="Mastrian S.D."/>
            <person name="Miyashita H."/>
            <person name="Page L."/>
            <person name="Ramakrishna P."/>
            <person name="Satoh S."/>
            <person name="Sattley W.M."/>
            <person name="Shimada Y."/>
            <person name="Taylor H.L."/>
            <person name="Tomo T."/>
            <person name="Tsuchiya T."/>
            <person name="Wang Z.T."/>
            <person name="Raymond J."/>
            <person name="Mimuro M."/>
            <person name="Blankenship R.E."/>
            <person name="Touchman J.W."/>
        </authorList>
    </citation>
    <scope>NUCLEOTIDE SEQUENCE [LARGE SCALE GENOMIC DNA]</scope>
    <source>
        <strain evidence="2">MBIC 11017</strain>
    </source>
</reference>
<sequence>MEEVVFTIEMSKQQSTLVFEGPIPRSGLTYYNNFSRL</sequence>
<protein>
    <submittedName>
        <fullName evidence="1">Uncharacterized protein</fullName>
    </submittedName>
</protein>
<evidence type="ECO:0000313" key="1">
    <source>
        <dbReference type="EMBL" id="ABW26262.1"/>
    </source>
</evidence>
<proteinExistence type="predicted"/>
<evidence type="ECO:0000313" key="2">
    <source>
        <dbReference type="Proteomes" id="UP000000268"/>
    </source>
</evidence>
<dbReference type="Proteomes" id="UP000000268">
    <property type="component" value="Chromosome"/>
</dbReference>
<organism evidence="1 2">
    <name type="scientific">Acaryochloris marina (strain MBIC 11017)</name>
    <dbReference type="NCBI Taxonomy" id="329726"/>
    <lineage>
        <taxon>Bacteria</taxon>
        <taxon>Bacillati</taxon>
        <taxon>Cyanobacteriota</taxon>
        <taxon>Cyanophyceae</taxon>
        <taxon>Acaryochloridales</taxon>
        <taxon>Acaryochloridaceae</taxon>
        <taxon>Acaryochloris</taxon>
    </lineage>
</organism>
<dbReference type="KEGG" id="amr:AM1_1225"/>
<keyword evidence="2" id="KW-1185">Reference proteome</keyword>
<dbReference type="STRING" id="329726.AM1_1225"/>
<gene>
    <name evidence="1" type="ordered locus">AM1_1225</name>
</gene>
<dbReference type="HOGENOM" id="CLU_3338719_0_0_3"/>
<accession>B0C402</accession>
<dbReference type="AlphaFoldDB" id="B0C402"/>